<gene>
    <name evidence="2" type="ORF">DFP72DRAFT_1068923</name>
</gene>
<reference evidence="2 3" key="1">
    <citation type="submission" date="2020-07" db="EMBL/GenBank/DDBJ databases">
        <title>Comparative genomics of pyrophilous fungi reveals a link between fire events and developmental genes.</title>
        <authorList>
            <consortium name="DOE Joint Genome Institute"/>
            <person name="Steindorff A.S."/>
            <person name="Carver A."/>
            <person name="Calhoun S."/>
            <person name="Stillman K."/>
            <person name="Liu H."/>
            <person name="Lipzen A."/>
            <person name="Pangilinan J."/>
            <person name="Labutti K."/>
            <person name="Bruns T.D."/>
            <person name="Grigoriev I.V."/>
        </authorList>
    </citation>
    <scope>NUCLEOTIDE SEQUENCE [LARGE SCALE GENOMIC DNA]</scope>
    <source>
        <strain evidence="2 3">CBS 144469</strain>
    </source>
</reference>
<organism evidence="2 3">
    <name type="scientific">Ephemerocybe angulata</name>
    <dbReference type="NCBI Taxonomy" id="980116"/>
    <lineage>
        <taxon>Eukaryota</taxon>
        <taxon>Fungi</taxon>
        <taxon>Dikarya</taxon>
        <taxon>Basidiomycota</taxon>
        <taxon>Agaricomycotina</taxon>
        <taxon>Agaricomycetes</taxon>
        <taxon>Agaricomycetidae</taxon>
        <taxon>Agaricales</taxon>
        <taxon>Agaricineae</taxon>
        <taxon>Psathyrellaceae</taxon>
        <taxon>Ephemerocybe</taxon>
    </lineage>
</organism>
<evidence type="ECO:0000313" key="3">
    <source>
        <dbReference type="Proteomes" id="UP000521943"/>
    </source>
</evidence>
<dbReference type="Proteomes" id="UP000521943">
    <property type="component" value="Unassembled WGS sequence"/>
</dbReference>
<evidence type="ECO:0000313" key="2">
    <source>
        <dbReference type="EMBL" id="KAF6754086.1"/>
    </source>
</evidence>
<keyword evidence="3" id="KW-1185">Reference proteome</keyword>
<proteinExistence type="predicted"/>
<dbReference type="EMBL" id="JACGCI010000036">
    <property type="protein sequence ID" value="KAF6754086.1"/>
    <property type="molecule type" value="Genomic_DNA"/>
</dbReference>
<feature type="region of interest" description="Disordered" evidence="1">
    <location>
        <begin position="1"/>
        <end position="58"/>
    </location>
</feature>
<comment type="caution">
    <text evidence="2">The sequence shown here is derived from an EMBL/GenBank/DDBJ whole genome shotgun (WGS) entry which is preliminary data.</text>
</comment>
<sequence>MGSSSSSLSPSPAPESARLPRRLTPSSPLPFANPALPVIANPLTPTPYNQHHHADKPHPVQDACLRFKPLQPASPYHPEASKTNNPLNPFSPASSPCAAAVHEVLTELDARGRGIEGEDGGGSAGWSSCAMRSEVWATDMTKALQARRPCRRTRPSIPDDVRRVHGPRRRMPPLAHSRRLFDVHGRKSLDATTTVWEVSGRWVRAQEGSSDDEGDR</sequence>
<accession>A0A8H6M6M5</accession>
<protein>
    <submittedName>
        <fullName evidence="2">Uncharacterized protein</fullName>
    </submittedName>
</protein>
<name>A0A8H6M6M5_9AGAR</name>
<feature type="compositionally biased region" description="Low complexity" evidence="1">
    <location>
        <begin position="1"/>
        <end position="30"/>
    </location>
</feature>
<feature type="region of interest" description="Disordered" evidence="1">
    <location>
        <begin position="146"/>
        <end position="172"/>
    </location>
</feature>
<dbReference type="AlphaFoldDB" id="A0A8H6M6M5"/>
<feature type="region of interest" description="Disordered" evidence="1">
    <location>
        <begin position="70"/>
        <end position="94"/>
    </location>
</feature>
<evidence type="ECO:0000256" key="1">
    <source>
        <dbReference type="SAM" id="MobiDB-lite"/>
    </source>
</evidence>